<dbReference type="InterPro" id="IPR023296">
    <property type="entry name" value="Glyco_hydro_beta-prop_sf"/>
</dbReference>
<dbReference type="SUPFAM" id="SSF75005">
    <property type="entry name" value="Arabinanase/levansucrase/invertase"/>
    <property type="match status" value="1"/>
</dbReference>
<evidence type="ECO:0000256" key="4">
    <source>
        <dbReference type="PIRSR" id="PIRSR606710-1"/>
    </source>
</evidence>
<feature type="active site" description="Proton acceptor" evidence="4">
    <location>
        <position position="14"/>
    </location>
</feature>
<evidence type="ECO:0000313" key="8">
    <source>
        <dbReference type="Proteomes" id="UP001141961"/>
    </source>
</evidence>
<evidence type="ECO:0000256" key="5">
    <source>
        <dbReference type="PIRSR" id="PIRSR606710-2"/>
    </source>
</evidence>
<keyword evidence="3 6" id="KW-0326">Glycosidase</keyword>
<feature type="site" description="Important for catalytic activity, responsible for pKa modulation of the active site Glu and correct orientation of both the proton donor and substrate" evidence="5">
    <location>
        <position position="123"/>
    </location>
</feature>
<dbReference type="PANTHER" id="PTHR42812">
    <property type="entry name" value="BETA-XYLOSIDASE"/>
    <property type="match status" value="1"/>
</dbReference>
<sequence>MEYQNPILRGSHPDPSICKVNDVYYLVNSSFEFLPGLPVYQSKDLVNWDLISHGIDESNVDAYPYSNLKNSLGIFAPTIRYHKGCFYIICTFVPKGTFIIKTTNPEQGWSKPLWLNINFMGIDPSLTFIGQDCYLQMTNGEGAIVQCKIDLSTLEVLTEPKIISYGTGGRDPEGPHIYYKFDKYWLMIAEGGTREGHMETMQVSDNIYGPYHPVRNNTILSNRDYKGELQCVGHADLVEVNKNKFELVALSVRQPKHVHRNLLGRETILLPVDWNKNGIWINTMNKEGKATINLSQPISVEKQARNSNNIDKLDFISSLY</sequence>
<dbReference type="EMBL" id="JAOTHD010000030">
    <property type="protein sequence ID" value="MDB6247387.1"/>
    <property type="molecule type" value="Genomic_DNA"/>
</dbReference>
<feature type="active site" description="Proton donor" evidence="4">
    <location>
        <position position="173"/>
    </location>
</feature>
<dbReference type="InterPro" id="IPR051795">
    <property type="entry name" value="Glycosyl_Hydrlase_43"/>
</dbReference>
<dbReference type="RefSeq" id="WP_056940563.1">
    <property type="nucleotide sequence ID" value="NZ_JAOTHC010000029.1"/>
</dbReference>
<keyword evidence="2 6" id="KW-0378">Hydrolase</keyword>
<comment type="caution">
    <text evidence="7">The sequence shown here is derived from an EMBL/GenBank/DDBJ whole genome shotgun (WGS) entry which is preliminary data.</text>
</comment>
<dbReference type="CDD" id="cd18617">
    <property type="entry name" value="GH43_XynB-like"/>
    <property type="match status" value="1"/>
</dbReference>
<dbReference type="Proteomes" id="UP001141961">
    <property type="component" value="Unassembled WGS sequence"/>
</dbReference>
<organism evidence="7 8">
    <name type="scientific">Lactobacillus amylovorus</name>
    <dbReference type="NCBI Taxonomy" id="1604"/>
    <lineage>
        <taxon>Bacteria</taxon>
        <taxon>Bacillati</taxon>
        <taxon>Bacillota</taxon>
        <taxon>Bacilli</taxon>
        <taxon>Lactobacillales</taxon>
        <taxon>Lactobacillaceae</taxon>
        <taxon>Lactobacillus</taxon>
    </lineage>
</organism>
<dbReference type="GO" id="GO:0005975">
    <property type="term" value="P:carbohydrate metabolic process"/>
    <property type="evidence" value="ECO:0007669"/>
    <property type="project" value="InterPro"/>
</dbReference>
<name>A0AAW6BCI6_LACAM</name>
<accession>A0AAW6BCI6</accession>
<dbReference type="AlphaFoldDB" id="A0AAW6BCI6"/>
<evidence type="ECO:0000256" key="1">
    <source>
        <dbReference type="ARBA" id="ARBA00009865"/>
    </source>
</evidence>
<comment type="similarity">
    <text evidence="1 6">Belongs to the glycosyl hydrolase 43 family.</text>
</comment>
<dbReference type="PANTHER" id="PTHR42812:SF12">
    <property type="entry name" value="BETA-XYLOSIDASE-RELATED"/>
    <property type="match status" value="1"/>
</dbReference>
<dbReference type="Pfam" id="PF04616">
    <property type="entry name" value="Glyco_hydro_43"/>
    <property type="match status" value="1"/>
</dbReference>
<evidence type="ECO:0000256" key="6">
    <source>
        <dbReference type="RuleBase" id="RU361187"/>
    </source>
</evidence>
<protein>
    <submittedName>
        <fullName evidence="7">Glycoside hydrolase family 43 protein</fullName>
    </submittedName>
</protein>
<evidence type="ECO:0000313" key="7">
    <source>
        <dbReference type="EMBL" id="MDB6247387.1"/>
    </source>
</evidence>
<reference evidence="7" key="2">
    <citation type="submission" date="2022-10" db="EMBL/GenBank/DDBJ databases">
        <authorList>
            <person name="Kostovova I."/>
            <person name="Moravkova M."/>
            <person name="Pechar R."/>
        </authorList>
    </citation>
    <scope>NUCLEOTIDE SEQUENCE</scope>
    <source>
        <strain evidence="7">M597B</strain>
    </source>
</reference>
<dbReference type="InterPro" id="IPR006710">
    <property type="entry name" value="Glyco_hydro_43"/>
</dbReference>
<reference evidence="7" key="1">
    <citation type="journal article" date="2022" name="Microorganisms">
        <title>Antibiotic Susceptibility, Resistance Gene Determinants and Corresponding Genomic Regions in Lactobacillus amylovorus Isolates Derived from Wild Boars and Domestic Pigs.</title>
        <authorList>
            <person name="Moravkova M."/>
            <person name="Kostovova I."/>
            <person name="Kavanova K."/>
            <person name="Pechar R."/>
            <person name="Stanek S."/>
            <person name="Brychta A."/>
            <person name="Zeman M."/>
            <person name="Kubasova T."/>
        </authorList>
    </citation>
    <scope>NUCLEOTIDE SEQUENCE</scope>
    <source>
        <strain evidence="7">M597B</strain>
    </source>
</reference>
<proteinExistence type="inferred from homology"/>
<evidence type="ECO:0000256" key="2">
    <source>
        <dbReference type="ARBA" id="ARBA00022801"/>
    </source>
</evidence>
<dbReference type="GO" id="GO:0004553">
    <property type="term" value="F:hydrolase activity, hydrolyzing O-glycosyl compounds"/>
    <property type="evidence" value="ECO:0007669"/>
    <property type="project" value="InterPro"/>
</dbReference>
<dbReference type="Gene3D" id="2.115.10.20">
    <property type="entry name" value="Glycosyl hydrolase domain, family 43"/>
    <property type="match status" value="1"/>
</dbReference>
<gene>
    <name evidence="7" type="ORF">ODV14_08715</name>
</gene>
<evidence type="ECO:0000256" key="3">
    <source>
        <dbReference type="ARBA" id="ARBA00023295"/>
    </source>
</evidence>